<name>A0ACB7W3G7_DIOAL</name>
<gene>
    <name evidence="1" type="ORF">IHE45_05G092500</name>
</gene>
<protein>
    <submittedName>
        <fullName evidence="1">Heat shock transcription factor family protein</fullName>
    </submittedName>
</protein>
<accession>A0ACB7W3G7</accession>
<keyword evidence="1" id="KW-0346">Stress response</keyword>
<evidence type="ECO:0000313" key="1">
    <source>
        <dbReference type="EMBL" id="KAH7681973.1"/>
    </source>
</evidence>
<proteinExistence type="predicted"/>
<evidence type="ECO:0000313" key="2">
    <source>
        <dbReference type="Proteomes" id="UP000827976"/>
    </source>
</evidence>
<comment type="caution">
    <text evidence="1">The sequence shown here is derived from an EMBL/GenBank/DDBJ whole genome shotgun (WGS) entry which is preliminary data.</text>
</comment>
<dbReference type="Proteomes" id="UP000827976">
    <property type="component" value="Chromosome 5"/>
</dbReference>
<dbReference type="EMBL" id="CM037015">
    <property type="protein sequence ID" value="KAH7681973.1"/>
    <property type="molecule type" value="Genomic_DNA"/>
</dbReference>
<keyword evidence="2" id="KW-1185">Reference proteome</keyword>
<organism evidence="1 2">
    <name type="scientific">Dioscorea alata</name>
    <name type="common">Purple yam</name>
    <dbReference type="NCBI Taxonomy" id="55571"/>
    <lineage>
        <taxon>Eukaryota</taxon>
        <taxon>Viridiplantae</taxon>
        <taxon>Streptophyta</taxon>
        <taxon>Embryophyta</taxon>
        <taxon>Tracheophyta</taxon>
        <taxon>Spermatophyta</taxon>
        <taxon>Magnoliopsida</taxon>
        <taxon>Liliopsida</taxon>
        <taxon>Dioscoreales</taxon>
        <taxon>Dioscoreaceae</taxon>
        <taxon>Dioscorea</taxon>
    </lineage>
</organism>
<reference evidence="2" key="1">
    <citation type="journal article" date="2022" name="Nat. Commun.">
        <title>Chromosome evolution and the genetic basis of agronomically important traits in greater yam.</title>
        <authorList>
            <person name="Bredeson J.V."/>
            <person name="Lyons J.B."/>
            <person name="Oniyinde I.O."/>
            <person name="Okereke N.R."/>
            <person name="Kolade O."/>
            <person name="Nnabue I."/>
            <person name="Nwadili C.O."/>
            <person name="Hribova E."/>
            <person name="Parker M."/>
            <person name="Nwogha J."/>
            <person name="Shu S."/>
            <person name="Carlson J."/>
            <person name="Kariba R."/>
            <person name="Muthemba S."/>
            <person name="Knop K."/>
            <person name="Barton G.J."/>
            <person name="Sherwood A.V."/>
            <person name="Lopez-Montes A."/>
            <person name="Asiedu R."/>
            <person name="Jamnadass R."/>
            <person name="Muchugi A."/>
            <person name="Goodstein D."/>
            <person name="Egesi C.N."/>
            <person name="Featherston J."/>
            <person name="Asfaw A."/>
            <person name="Simpson G.G."/>
            <person name="Dolezel J."/>
            <person name="Hendre P.S."/>
            <person name="Van Deynze A."/>
            <person name="Kumar P.L."/>
            <person name="Obidiegwu J.E."/>
            <person name="Bhattacharjee R."/>
            <person name="Rokhsar D.S."/>
        </authorList>
    </citation>
    <scope>NUCLEOTIDE SEQUENCE [LARGE SCALE GENOMIC DNA]</scope>
    <source>
        <strain evidence="2">cv. TDa95/00328</strain>
    </source>
</reference>
<sequence>MENVIVLVKDEEEEEVEEVTPVVPQPLPGLHDAGPPPFLTKTFDMVEDPMTDSIVSWSRGRNSFVVWDSQKFAASLLPKYFKHNNFSSFIRQLNTYGFRKVDPDRWEFANEEFLGGQRHLLKNIKRRRNIGQSSQSSLFPHQVSEACIEVGLFGIDTEVERLKRDRKALMVEILKLKQQQQRSRAQILEMEERIRGTERKQHQTMSFLARALNNPMLLDQLRINNEQRVKKQLDSPGKKRRLPANLGFEQNMEEEIEDLFSRMENEEEGSGIGLSRESDALLEELLNESFAGEMPEEVKVEEEEEEEEELGEDVVELVEQLGFLDSMP</sequence>